<comment type="caution">
    <text evidence="7">The sequence shown here is derived from an EMBL/GenBank/DDBJ whole genome shotgun (WGS) entry which is preliminary data.</text>
</comment>
<dbReference type="CDD" id="cd02440">
    <property type="entry name" value="AdoMet_MTases"/>
    <property type="match status" value="1"/>
</dbReference>
<evidence type="ECO:0000313" key="8">
    <source>
        <dbReference type="Proteomes" id="UP000440224"/>
    </source>
</evidence>
<dbReference type="InterPro" id="IPR002052">
    <property type="entry name" value="DNA_methylase_N6_adenine_CS"/>
</dbReference>
<dbReference type="RefSeq" id="WP_153823518.1">
    <property type="nucleotide sequence ID" value="NZ_WJIE01000013.1"/>
</dbReference>
<gene>
    <name evidence="7" type="ORF">GF068_33030</name>
</gene>
<evidence type="ECO:0000256" key="1">
    <source>
        <dbReference type="ARBA" id="ARBA00011900"/>
    </source>
</evidence>
<accession>A0A6N7PWV2</accession>
<dbReference type="EC" id="2.1.1.72" evidence="1"/>
<dbReference type="Gene3D" id="3.40.50.150">
    <property type="entry name" value="Vaccinia Virus protein VP39"/>
    <property type="match status" value="1"/>
</dbReference>
<dbReference type="GO" id="GO:0032259">
    <property type="term" value="P:methylation"/>
    <property type="evidence" value="ECO:0007669"/>
    <property type="project" value="UniProtKB-KW"/>
</dbReference>
<organism evidence="7 8">
    <name type="scientific">Polyangium spumosum</name>
    <dbReference type="NCBI Taxonomy" id="889282"/>
    <lineage>
        <taxon>Bacteria</taxon>
        <taxon>Pseudomonadati</taxon>
        <taxon>Myxococcota</taxon>
        <taxon>Polyangia</taxon>
        <taxon>Polyangiales</taxon>
        <taxon>Polyangiaceae</taxon>
        <taxon>Polyangium</taxon>
    </lineage>
</organism>
<evidence type="ECO:0000256" key="4">
    <source>
        <dbReference type="ARBA" id="ARBA00022691"/>
    </source>
</evidence>
<dbReference type="SUPFAM" id="SSF53335">
    <property type="entry name" value="S-adenosyl-L-methionine-dependent methyltransferases"/>
    <property type="match status" value="1"/>
</dbReference>
<keyword evidence="8" id="KW-1185">Reference proteome</keyword>
<evidence type="ECO:0000256" key="5">
    <source>
        <dbReference type="ARBA" id="ARBA00047942"/>
    </source>
</evidence>
<dbReference type="PROSITE" id="PS00092">
    <property type="entry name" value="N6_MTASE"/>
    <property type="match status" value="1"/>
</dbReference>
<reference evidence="7 8" key="1">
    <citation type="submission" date="2019-10" db="EMBL/GenBank/DDBJ databases">
        <title>A soil myxobacterium in the family Polyangiaceae.</title>
        <authorList>
            <person name="Li Y."/>
            <person name="Wang J."/>
        </authorList>
    </citation>
    <scope>NUCLEOTIDE SEQUENCE [LARGE SCALE GENOMIC DNA]</scope>
    <source>
        <strain evidence="7 8">DSM 14734</strain>
    </source>
</reference>
<keyword evidence="2 7" id="KW-0489">Methyltransferase</keyword>
<comment type="catalytic activity">
    <reaction evidence="5">
        <text>a 2'-deoxyadenosine in DNA + S-adenosyl-L-methionine = an N(6)-methyl-2'-deoxyadenosine in DNA + S-adenosyl-L-homocysteine + H(+)</text>
        <dbReference type="Rhea" id="RHEA:15197"/>
        <dbReference type="Rhea" id="RHEA-COMP:12418"/>
        <dbReference type="Rhea" id="RHEA-COMP:12419"/>
        <dbReference type="ChEBI" id="CHEBI:15378"/>
        <dbReference type="ChEBI" id="CHEBI:57856"/>
        <dbReference type="ChEBI" id="CHEBI:59789"/>
        <dbReference type="ChEBI" id="CHEBI:90615"/>
        <dbReference type="ChEBI" id="CHEBI:90616"/>
        <dbReference type="EC" id="2.1.1.72"/>
    </reaction>
</comment>
<dbReference type="InterPro" id="IPR050953">
    <property type="entry name" value="N4_N6_ade-DNA_methylase"/>
</dbReference>
<dbReference type="GO" id="GO:0003676">
    <property type="term" value="F:nucleic acid binding"/>
    <property type="evidence" value="ECO:0007669"/>
    <property type="project" value="InterPro"/>
</dbReference>
<dbReference type="OrthoDB" id="9761012at2"/>
<evidence type="ECO:0000256" key="3">
    <source>
        <dbReference type="ARBA" id="ARBA00022679"/>
    </source>
</evidence>
<dbReference type="GO" id="GO:0006304">
    <property type="term" value="P:DNA modification"/>
    <property type="evidence" value="ECO:0007669"/>
    <property type="project" value="InterPro"/>
</dbReference>
<proteinExistence type="predicted"/>
<protein>
    <recommendedName>
        <fullName evidence="1">site-specific DNA-methyltransferase (adenine-specific)</fullName>
        <ecNumber evidence="1">2.1.1.72</ecNumber>
    </recommendedName>
</protein>
<sequence length="786" mass="88986">MNAARRLHAELRDLRIRLHRDLCRRHPDRAPTDLLRSTQTLLDRALFIAFAEERGLSPEDTLESELFAPNEDIDGLDVTDVMRAELAKLAAYEHRKDVSVEDLGHVFERSIADLEELRGHRGPSRRKTEGVFYTPAFLARFLVEETLGRVFEERWQVALAAHGPEARRAYREDLRTIRVLDLSCGAGAFLLAAFEAFAREYERVNAGLDVAETVLHENLFGVDVSAESVEITKLSLWLKTAARGRRLTCLDENIRWGNSIITDGRVDPRAFDWSARFREGFDVVIGNPPYVRHELLTRYKEHLSATYRAHHGMADLFVYFFERGISVLKPGGRLGFIVANKWLRAGYAEPLRRLLATETRLESIVDFGHAPIFPDADAFPCVVTLAKPEGPAPSALHDVHVTMFPREELSASAVPEYVRQHRYPVPQSRFDAAPWSLEPPALQALMAKLRSAGAPLTEFAGTKPYYGIKTGCNEAFVVDPSTRDALLRADPHCGELMKPFLRGQDIDRWVATPSNLWMLYIPWDLDIRRFPSVLRHLEGHRDTLEGRPEVKAGRFPWFALSRYAADYAHLFAVPKICYADLAWRSEFCLDERGTFLSDLCFMIPTKDPWVLAVLNAPLLWAYLWRNVVHGKDEVLRLKSMYMESIPIATPPRAARDEAEPAVARLIESTKESHHARAAVLDSLRSQFAVAEPGNKLSDFASLDADAFVQEVLKRRPKAAGKLRAAEMKALREMYADEALPMRERRREALGLERRLSALVNEAYGLTAEEVALLWKTAPPRMPFGPG</sequence>
<dbReference type="Pfam" id="PF07669">
    <property type="entry name" value="Eco57I"/>
    <property type="match status" value="1"/>
</dbReference>
<keyword evidence="3" id="KW-0808">Transferase</keyword>
<dbReference type="PRINTS" id="PR00507">
    <property type="entry name" value="N12N6MTFRASE"/>
</dbReference>
<dbReference type="AlphaFoldDB" id="A0A6N7PWV2"/>
<evidence type="ECO:0000259" key="6">
    <source>
        <dbReference type="Pfam" id="PF07669"/>
    </source>
</evidence>
<name>A0A6N7PWV2_9BACT</name>
<feature type="domain" description="Type II methyltransferase M.TaqI-like" evidence="6">
    <location>
        <begin position="217"/>
        <end position="373"/>
    </location>
</feature>
<dbReference type="InterPro" id="IPR029063">
    <property type="entry name" value="SAM-dependent_MTases_sf"/>
</dbReference>
<dbReference type="PANTHER" id="PTHR33841:SF1">
    <property type="entry name" value="DNA METHYLTRANSFERASE A"/>
    <property type="match status" value="1"/>
</dbReference>
<keyword evidence="4" id="KW-0949">S-adenosyl-L-methionine</keyword>
<dbReference type="PANTHER" id="PTHR33841">
    <property type="entry name" value="DNA METHYLTRANSFERASE YEEA-RELATED"/>
    <property type="match status" value="1"/>
</dbReference>
<dbReference type="EMBL" id="WJIE01000013">
    <property type="protein sequence ID" value="MRG96712.1"/>
    <property type="molecule type" value="Genomic_DNA"/>
</dbReference>
<dbReference type="InterPro" id="IPR011639">
    <property type="entry name" value="MethylTrfase_TaqI-like_dom"/>
</dbReference>
<evidence type="ECO:0000313" key="7">
    <source>
        <dbReference type="EMBL" id="MRG96712.1"/>
    </source>
</evidence>
<evidence type="ECO:0000256" key="2">
    <source>
        <dbReference type="ARBA" id="ARBA00022603"/>
    </source>
</evidence>
<dbReference type="Proteomes" id="UP000440224">
    <property type="component" value="Unassembled WGS sequence"/>
</dbReference>
<dbReference type="GO" id="GO:0009007">
    <property type="term" value="F:site-specific DNA-methyltransferase (adenine-specific) activity"/>
    <property type="evidence" value="ECO:0007669"/>
    <property type="project" value="UniProtKB-EC"/>
</dbReference>